<evidence type="ECO:0000313" key="4">
    <source>
        <dbReference type="Proteomes" id="UP000325433"/>
    </source>
</evidence>
<dbReference type="AlphaFoldDB" id="A0A5N6W6W2"/>
<evidence type="ECO:0000256" key="2">
    <source>
        <dbReference type="SAM" id="SignalP"/>
    </source>
</evidence>
<accession>A0A5N6W6W2</accession>
<name>A0A5N6W6W2_9EURO</name>
<dbReference type="EMBL" id="ML738306">
    <property type="protein sequence ID" value="KAE8316591.1"/>
    <property type="molecule type" value="Genomic_DNA"/>
</dbReference>
<evidence type="ECO:0000256" key="1">
    <source>
        <dbReference type="SAM" id="MobiDB-lite"/>
    </source>
</evidence>
<sequence length="513" mass="58978">MRMGRWHSALWARTTSSSRLFNTFLLSLSRRCTSWRGLRTLPAVDDYSRARLRYSIELKQGFRVLLSILKEPELGRQLQEIVLDRTSSLDWRGEHGYKIQATKAVVSADDLGRLQQAIRNIGIEDWDEQARFLNMVLQDFNYFELRDAGLFYRAQALAALLISVGQVEKLAFGPYGEHFPGKEFGFHNYLRRMAASREPTALQNLRHVRFLPDSDSIYEDTRFYSECDIYGCLNLVRELPSIVSVRFDAMTLGKEPGIWPPPRSANYTDIMLCHCAIPDVDLGIIIRSAKNLERFTYTVGGRHEMDYTPVFTRPLLESLLVHHETLKYLNLDIESHTSELEMLDESSMELYPKEDYEQEEYEAHWADELAELASPEQHRPHNPSVLCMLRSLSRLKHLSIGSRVLYCYARGFGAGVTEPFSLVDHLPPSLESLRIYGYGSNDGEGLYSPPDIGLDAQFAKLLEEKEQKLPLLSVIEGLDTPIPNGRNTYNPDDDEEELSWHRKDDEWVQDDDS</sequence>
<dbReference type="Proteomes" id="UP000325433">
    <property type="component" value="Unassembled WGS sequence"/>
</dbReference>
<reference evidence="4" key="1">
    <citation type="submission" date="2019-04" db="EMBL/GenBank/DDBJ databases">
        <title>Friends and foes A comparative genomics studyof 23 Aspergillus species from section Flavi.</title>
        <authorList>
            <consortium name="DOE Joint Genome Institute"/>
            <person name="Kjaerbolling I."/>
            <person name="Vesth T."/>
            <person name="Frisvad J.C."/>
            <person name="Nybo J.L."/>
            <person name="Theobald S."/>
            <person name="Kildgaard S."/>
            <person name="Isbrandt T."/>
            <person name="Kuo A."/>
            <person name="Sato A."/>
            <person name="Lyhne E.K."/>
            <person name="Kogle M.E."/>
            <person name="Wiebenga A."/>
            <person name="Kun R.S."/>
            <person name="Lubbers R.J."/>
            <person name="Makela M.R."/>
            <person name="Barry K."/>
            <person name="Chovatia M."/>
            <person name="Clum A."/>
            <person name="Daum C."/>
            <person name="Haridas S."/>
            <person name="He G."/>
            <person name="LaButti K."/>
            <person name="Lipzen A."/>
            <person name="Mondo S."/>
            <person name="Riley R."/>
            <person name="Salamov A."/>
            <person name="Simmons B.A."/>
            <person name="Magnuson J.K."/>
            <person name="Henrissat B."/>
            <person name="Mortensen U.H."/>
            <person name="Larsen T.O."/>
            <person name="Devries R.P."/>
            <person name="Grigoriev I.V."/>
            <person name="Machida M."/>
            <person name="Baker S.E."/>
            <person name="Andersen M.R."/>
        </authorList>
    </citation>
    <scope>NUCLEOTIDE SEQUENCE [LARGE SCALE GENOMIC DNA]</scope>
    <source>
        <strain evidence="4">CBS 130015</strain>
    </source>
</reference>
<gene>
    <name evidence="3" type="ORF">BDV41DRAFT_573875</name>
</gene>
<evidence type="ECO:0000313" key="3">
    <source>
        <dbReference type="EMBL" id="KAE8316591.1"/>
    </source>
</evidence>
<keyword evidence="2" id="KW-0732">Signal</keyword>
<keyword evidence="4" id="KW-1185">Reference proteome</keyword>
<organism evidence="3 4">
    <name type="scientific">Aspergillus transmontanensis</name>
    <dbReference type="NCBI Taxonomy" id="1034304"/>
    <lineage>
        <taxon>Eukaryota</taxon>
        <taxon>Fungi</taxon>
        <taxon>Dikarya</taxon>
        <taxon>Ascomycota</taxon>
        <taxon>Pezizomycotina</taxon>
        <taxon>Eurotiomycetes</taxon>
        <taxon>Eurotiomycetidae</taxon>
        <taxon>Eurotiales</taxon>
        <taxon>Aspergillaceae</taxon>
        <taxon>Aspergillus</taxon>
        <taxon>Aspergillus subgen. Circumdati</taxon>
    </lineage>
</organism>
<feature type="signal peptide" evidence="2">
    <location>
        <begin position="1"/>
        <end position="17"/>
    </location>
</feature>
<protein>
    <recommendedName>
        <fullName evidence="5">F-box domain-containing protein</fullName>
    </recommendedName>
</protein>
<proteinExistence type="predicted"/>
<feature type="region of interest" description="Disordered" evidence="1">
    <location>
        <begin position="482"/>
        <end position="513"/>
    </location>
</feature>
<evidence type="ECO:0008006" key="5">
    <source>
        <dbReference type="Google" id="ProtNLM"/>
    </source>
</evidence>
<feature type="chain" id="PRO_5024846193" description="F-box domain-containing protein" evidence="2">
    <location>
        <begin position="18"/>
        <end position="513"/>
    </location>
</feature>